<protein>
    <submittedName>
        <fullName evidence="3">Class I SAM-dependent methyltransferase</fullName>
        <ecNumber evidence="3">2.1.-.-</ecNumber>
    </submittedName>
</protein>
<keyword evidence="3" id="KW-0489">Methyltransferase</keyword>
<proteinExistence type="predicted"/>
<name>A0ABU8MKG9_9PSEU</name>
<dbReference type="Pfam" id="PF13649">
    <property type="entry name" value="Methyltransf_25"/>
    <property type="match status" value="1"/>
</dbReference>
<dbReference type="CDD" id="cd02440">
    <property type="entry name" value="AdoMet_MTases"/>
    <property type="match status" value="1"/>
</dbReference>
<reference evidence="3 4" key="1">
    <citation type="submission" date="2024-03" db="EMBL/GenBank/DDBJ databases">
        <title>Actinomycetospora sp. OC33-EN08, a novel actinomycete isolated from wild orchid (Aerides multiflora).</title>
        <authorList>
            <person name="Suriyachadkun C."/>
        </authorList>
    </citation>
    <scope>NUCLEOTIDE SEQUENCE [LARGE SCALE GENOMIC DNA]</scope>
    <source>
        <strain evidence="3 4">OC33-EN08</strain>
    </source>
</reference>
<evidence type="ECO:0000313" key="3">
    <source>
        <dbReference type="EMBL" id="MEJ2867800.1"/>
    </source>
</evidence>
<gene>
    <name evidence="3" type="ORF">WCD74_08495</name>
</gene>
<dbReference type="InterPro" id="IPR041698">
    <property type="entry name" value="Methyltransf_25"/>
</dbReference>
<dbReference type="InterPro" id="IPR029063">
    <property type="entry name" value="SAM-dependent_MTases_sf"/>
</dbReference>
<dbReference type="RefSeq" id="WP_337694408.1">
    <property type="nucleotide sequence ID" value="NZ_JBBEGN010000003.1"/>
</dbReference>
<accession>A0ABU8MKG9</accession>
<evidence type="ECO:0000256" key="1">
    <source>
        <dbReference type="SAM" id="MobiDB-lite"/>
    </source>
</evidence>
<dbReference type="GO" id="GO:0008168">
    <property type="term" value="F:methyltransferase activity"/>
    <property type="evidence" value="ECO:0007669"/>
    <property type="project" value="UniProtKB-KW"/>
</dbReference>
<dbReference type="Gene3D" id="3.40.50.150">
    <property type="entry name" value="Vaccinia Virus protein VP39"/>
    <property type="match status" value="1"/>
</dbReference>
<evidence type="ECO:0000259" key="2">
    <source>
        <dbReference type="Pfam" id="PF13649"/>
    </source>
</evidence>
<dbReference type="Proteomes" id="UP001385809">
    <property type="component" value="Unassembled WGS sequence"/>
</dbReference>
<keyword evidence="4" id="KW-1185">Reference proteome</keyword>
<sequence>MPLRRLLMLPHLVRWGIRAPRDAEGRWDRYWAGVGSTGDGGDVLWDSSDPDEPARYLDILERFADPDLPVLDLGCGNGRFTRALSLRGWRAIGVDVSDAAVALAHDESGSGSAGGGTPPSFVVADLTDAGAMDRLAEELGEVNVLVRGVLHVLDPDARRELARNVGRLLGDRGVAVIAETNHQGSLLSYLESLGAGARGCRARWPGPSPRACPRPARSARRSWTGAFPTTGGSGCRSTTTR</sequence>
<organism evidence="3 4">
    <name type="scientific">Actinomycetospora aurantiaca</name>
    <dbReference type="NCBI Taxonomy" id="3129233"/>
    <lineage>
        <taxon>Bacteria</taxon>
        <taxon>Bacillati</taxon>
        <taxon>Actinomycetota</taxon>
        <taxon>Actinomycetes</taxon>
        <taxon>Pseudonocardiales</taxon>
        <taxon>Pseudonocardiaceae</taxon>
        <taxon>Actinomycetospora</taxon>
    </lineage>
</organism>
<dbReference type="GO" id="GO:0032259">
    <property type="term" value="P:methylation"/>
    <property type="evidence" value="ECO:0007669"/>
    <property type="project" value="UniProtKB-KW"/>
</dbReference>
<dbReference type="SUPFAM" id="SSF53335">
    <property type="entry name" value="S-adenosyl-L-methionine-dependent methyltransferases"/>
    <property type="match status" value="1"/>
</dbReference>
<feature type="region of interest" description="Disordered" evidence="1">
    <location>
        <begin position="205"/>
        <end position="241"/>
    </location>
</feature>
<feature type="domain" description="Methyltransferase" evidence="2">
    <location>
        <begin position="70"/>
        <end position="173"/>
    </location>
</feature>
<dbReference type="EMBL" id="JBBEGN010000003">
    <property type="protein sequence ID" value="MEJ2867800.1"/>
    <property type="molecule type" value="Genomic_DNA"/>
</dbReference>
<evidence type="ECO:0000313" key="4">
    <source>
        <dbReference type="Proteomes" id="UP001385809"/>
    </source>
</evidence>
<keyword evidence="3" id="KW-0808">Transferase</keyword>
<comment type="caution">
    <text evidence="3">The sequence shown here is derived from an EMBL/GenBank/DDBJ whole genome shotgun (WGS) entry which is preliminary data.</text>
</comment>
<dbReference type="EC" id="2.1.-.-" evidence="3"/>